<proteinExistence type="predicted"/>
<sequence length="43" mass="4985">MGMRRVILTTPRLTVTTWEPEDLADFHRLHADPLTMRFFASGP</sequence>
<evidence type="ECO:0000313" key="1">
    <source>
        <dbReference type="EMBL" id="EYB69692.1"/>
    </source>
</evidence>
<dbReference type="PATRIC" id="fig|1476583.3.peg.173"/>
<gene>
    <name evidence="1" type="ORF">DEIPH_ctg003orf0021</name>
</gene>
<comment type="caution">
    <text evidence="1">The sequence shown here is derived from an EMBL/GenBank/DDBJ whole genome shotgun (WGS) entry which is preliminary data.</text>
</comment>
<name>A0A016QUZ3_9DEIO</name>
<reference evidence="1 2" key="1">
    <citation type="submission" date="2014-03" db="EMBL/GenBank/DDBJ databases">
        <title>Draft genome sequence of Deinococcus phoenicis 1P10ME.</title>
        <authorList>
            <person name="Stepanov V.G."/>
            <person name="Vaishampayan P."/>
            <person name="Venkateswaran K."/>
            <person name="Fox G.E."/>
        </authorList>
    </citation>
    <scope>NUCLEOTIDE SEQUENCE [LARGE SCALE GENOMIC DNA]</scope>
    <source>
        <strain evidence="1 2">1P10ME</strain>
    </source>
</reference>
<organism evidence="1 2">
    <name type="scientific">Deinococcus phoenicis</name>
    <dbReference type="NCBI Taxonomy" id="1476583"/>
    <lineage>
        <taxon>Bacteria</taxon>
        <taxon>Thermotogati</taxon>
        <taxon>Deinococcota</taxon>
        <taxon>Deinococci</taxon>
        <taxon>Deinococcales</taxon>
        <taxon>Deinococcaceae</taxon>
        <taxon>Deinococcus</taxon>
    </lineage>
</organism>
<dbReference type="InterPro" id="IPR016181">
    <property type="entry name" value="Acyl_CoA_acyltransferase"/>
</dbReference>
<dbReference type="EMBL" id="JHAC01000003">
    <property type="protein sequence ID" value="EYB69692.1"/>
    <property type="molecule type" value="Genomic_DNA"/>
</dbReference>
<dbReference type="Proteomes" id="UP000020492">
    <property type="component" value="Unassembled WGS sequence"/>
</dbReference>
<dbReference type="Gene3D" id="3.40.630.30">
    <property type="match status" value="1"/>
</dbReference>
<protein>
    <recommendedName>
        <fullName evidence="3">N-acetyltransferase domain-containing protein</fullName>
    </recommendedName>
</protein>
<dbReference type="SUPFAM" id="SSF55729">
    <property type="entry name" value="Acyl-CoA N-acyltransferases (Nat)"/>
    <property type="match status" value="1"/>
</dbReference>
<evidence type="ECO:0008006" key="3">
    <source>
        <dbReference type="Google" id="ProtNLM"/>
    </source>
</evidence>
<keyword evidence="2" id="KW-1185">Reference proteome</keyword>
<dbReference type="AlphaFoldDB" id="A0A016QUZ3"/>
<accession>A0A016QUZ3</accession>
<evidence type="ECO:0000313" key="2">
    <source>
        <dbReference type="Proteomes" id="UP000020492"/>
    </source>
</evidence>
<dbReference type="STRING" id="1476583.DEIPH_ctg003orf0021"/>